<dbReference type="InterPro" id="IPR041489">
    <property type="entry name" value="PDZ_6"/>
</dbReference>
<dbReference type="InterPro" id="IPR049548">
    <property type="entry name" value="Sina-like_RING"/>
</dbReference>
<evidence type="ECO:0000259" key="6">
    <source>
        <dbReference type="PROSITE" id="PS50089"/>
    </source>
</evidence>
<dbReference type="InterPro" id="IPR001478">
    <property type="entry name" value="PDZ"/>
</dbReference>
<feature type="domain" description="PDZ" evidence="7">
    <location>
        <begin position="35"/>
        <end position="112"/>
    </location>
</feature>
<keyword evidence="3" id="KW-0862">Zinc</keyword>
<dbReference type="InterPro" id="IPR036034">
    <property type="entry name" value="PDZ_sf"/>
</dbReference>
<keyword evidence="2 4" id="KW-0863">Zinc-finger</keyword>
<organism evidence="8 9">
    <name type="scientific">Drosophila kikkawai</name>
    <name type="common">Fruit fly</name>
    <dbReference type="NCBI Taxonomy" id="30033"/>
    <lineage>
        <taxon>Eukaryota</taxon>
        <taxon>Metazoa</taxon>
        <taxon>Ecdysozoa</taxon>
        <taxon>Arthropoda</taxon>
        <taxon>Hexapoda</taxon>
        <taxon>Insecta</taxon>
        <taxon>Pterygota</taxon>
        <taxon>Neoptera</taxon>
        <taxon>Endopterygota</taxon>
        <taxon>Diptera</taxon>
        <taxon>Brachycera</taxon>
        <taxon>Muscomorpha</taxon>
        <taxon>Ephydroidea</taxon>
        <taxon>Drosophilidae</taxon>
        <taxon>Drosophila</taxon>
        <taxon>Sophophora</taxon>
    </lineage>
</organism>
<dbReference type="RefSeq" id="XP_017020318.1">
    <property type="nucleotide sequence ID" value="XM_017164829.3"/>
</dbReference>
<evidence type="ECO:0000256" key="1">
    <source>
        <dbReference type="ARBA" id="ARBA00022723"/>
    </source>
</evidence>
<evidence type="ECO:0000256" key="3">
    <source>
        <dbReference type="ARBA" id="ARBA00022833"/>
    </source>
</evidence>
<evidence type="ECO:0000256" key="5">
    <source>
        <dbReference type="SAM" id="MobiDB-lite"/>
    </source>
</evidence>
<evidence type="ECO:0000313" key="8">
    <source>
        <dbReference type="Proteomes" id="UP001652661"/>
    </source>
</evidence>
<dbReference type="AlphaFoldDB" id="A0A6P4ICS2"/>
<dbReference type="OrthoDB" id="10009200at2759"/>
<dbReference type="SMART" id="SM00228">
    <property type="entry name" value="PDZ"/>
    <property type="match status" value="1"/>
</dbReference>
<feature type="region of interest" description="Disordered" evidence="5">
    <location>
        <begin position="284"/>
        <end position="370"/>
    </location>
</feature>
<dbReference type="SUPFAM" id="SSF57850">
    <property type="entry name" value="RING/U-box"/>
    <property type="match status" value="1"/>
</dbReference>
<dbReference type="Pfam" id="PF17820">
    <property type="entry name" value="PDZ_6"/>
    <property type="match status" value="1"/>
</dbReference>
<evidence type="ECO:0000313" key="9">
    <source>
        <dbReference type="RefSeq" id="XP_017020318.1"/>
    </source>
</evidence>
<protein>
    <recommendedName>
        <fullName evidence="10">E3 ubiquitin-protein ligase sinah</fullName>
    </recommendedName>
</protein>
<name>A0A6P4ICS2_DROKI</name>
<accession>A0A6P4ICS2</accession>
<evidence type="ECO:0000256" key="2">
    <source>
        <dbReference type="ARBA" id="ARBA00022771"/>
    </source>
</evidence>
<dbReference type="GO" id="GO:0031624">
    <property type="term" value="F:ubiquitin conjugating enzyme binding"/>
    <property type="evidence" value="ECO:0007669"/>
    <property type="project" value="TreeGrafter"/>
</dbReference>
<evidence type="ECO:0000256" key="4">
    <source>
        <dbReference type="PROSITE-ProRule" id="PRU00175"/>
    </source>
</evidence>
<feature type="compositionally biased region" description="Low complexity" evidence="5">
    <location>
        <begin position="332"/>
        <end position="348"/>
    </location>
</feature>
<keyword evidence="8" id="KW-1185">Reference proteome</keyword>
<sequence>MRKSSRGFQAARSAECESREAEDGKGEEATSSVRLLRIPRAAPGIDHYGFHLTRSKWDPYPWVCDVAAGTPAALCGLRPGDCVLEVNGTDVLGLRVAEVARIVKSQEDAVTLLCWSSNCEKDCDKNSICCAPMPTSLRRLSLVLESILRLIECPVCSITIAPPAMQCQNGHLVCVDCRIRSERCPVCRDFYTPSRALLAEQIYLTIVNAFEMCRQEDKLRQKLFAGITRPIPGPTLAERTARLTGQDTWRKRKPVLPTNRFLTKLLEGCAYSMDNLSPSNAATLLRTTTRDSRRHSSGIRATTMDAPPDGNAESANDLQREGVEPRAKGVDEVSQSESDSSHSSAMEEQPPPPVSEQSAPPVTPCPDLPEHVDAVQAKPASVSALCRCPCDMEPRGEGQTLHQNYCYKSAFRLL</sequence>
<feature type="compositionally biased region" description="Basic and acidic residues" evidence="5">
    <location>
        <begin position="318"/>
        <end position="331"/>
    </location>
</feature>
<dbReference type="PANTHER" id="PTHR45877">
    <property type="entry name" value="E3 UBIQUITIN-PROTEIN LIGASE SIAH2"/>
    <property type="match status" value="1"/>
</dbReference>
<feature type="region of interest" description="Disordered" evidence="5">
    <location>
        <begin position="1"/>
        <end position="29"/>
    </location>
</feature>
<feature type="domain" description="RING-type" evidence="6">
    <location>
        <begin position="153"/>
        <end position="188"/>
    </location>
</feature>
<dbReference type="PROSITE" id="PS50089">
    <property type="entry name" value="ZF_RING_2"/>
    <property type="match status" value="1"/>
</dbReference>
<dbReference type="SUPFAM" id="SSF50156">
    <property type="entry name" value="PDZ domain-like"/>
    <property type="match status" value="1"/>
</dbReference>
<keyword evidence="1" id="KW-0479">Metal-binding</keyword>
<dbReference type="GO" id="GO:0043161">
    <property type="term" value="P:proteasome-mediated ubiquitin-dependent protein catabolic process"/>
    <property type="evidence" value="ECO:0007669"/>
    <property type="project" value="TreeGrafter"/>
</dbReference>
<dbReference type="PROSITE" id="PS50106">
    <property type="entry name" value="PDZ"/>
    <property type="match status" value="1"/>
</dbReference>
<feature type="compositionally biased region" description="Basic and acidic residues" evidence="5">
    <location>
        <begin position="14"/>
        <end position="28"/>
    </location>
</feature>
<dbReference type="PANTHER" id="PTHR45877:SF2">
    <property type="entry name" value="E3 UBIQUITIN-PROTEIN LIGASE SINA-RELATED"/>
    <property type="match status" value="1"/>
</dbReference>
<gene>
    <name evidence="9" type="primary">LOC108073271</name>
</gene>
<proteinExistence type="predicted"/>
<dbReference type="InterPro" id="IPR004162">
    <property type="entry name" value="SINA-like_animal"/>
</dbReference>
<reference evidence="9" key="1">
    <citation type="submission" date="2025-08" db="UniProtKB">
        <authorList>
            <consortium name="RefSeq"/>
        </authorList>
    </citation>
    <scope>IDENTIFICATION</scope>
    <source>
        <strain evidence="9">14028-0561.14</strain>
        <tissue evidence="9">Whole fly</tissue>
    </source>
</reference>
<dbReference type="Pfam" id="PF21362">
    <property type="entry name" value="Sina_RING"/>
    <property type="match status" value="1"/>
</dbReference>
<dbReference type="Gene3D" id="2.30.42.10">
    <property type="match status" value="1"/>
</dbReference>
<dbReference type="InterPro" id="IPR001841">
    <property type="entry name" value="Znf_RING"/>
</dbReference>
<dbReference type="GO" id="GO:0008270">
    <property type="term" value="F:zinc ion binding"/>
    <property type="evidence" value="ECO:0007669"/>
    <property type="project" value="UniProtKB-KW"/>
</dbReference>
<dbReference type="GO" id="GO:0005737">
    <property type="term" value="C:cytoplasm"/>
    <property type="evidence" value="ECO:0007669"/>
    <property type="project" value="TreeGrafter"/>
</dbReference>
<dbReference type="GeneID" id="108073271"/>
<dbReference type="Proteomes" id="UP001652661">
    <property type="component" value="Chromosome 3R"/>
</dbReference>
<evidence type="ECO:0008006" key="10">
    <source>
        <dbReference type="Google" id="ProtNLM"/>
    </source>
</evidence>
<evidence type="ECO:0000259" key="7">
    <source>
        <dbReference type="PROSITE" id="PS50106"/>
    </source>
</evidence>
<dbReference type="GO" id="GO:0061630">
    <property type="term" value="F:ubiquitin protein ligase activity"/>
    <property type="evidence" value="ECO:0007669"/>
    <property type="project" value="TreeGrafter"/>
</dbReference>